<dbReference type="RefSeq" id="WP_207180901.1">
    <property type="nucleotide sequence ID" value="NZ_AP024480.1"/>
</dbReference>
<sequence length="87" mass="10475">MNIRPIDVKILYPKSTEVSQVVLSEQQKENMLKHINSQKNQSKVYEDLRRVREKENVSEIRFTQKQEKEKQESKKSKKQQKGFDIRI</sequence>
<dbReference type="EMBL" id="AP024480">
    <property type="protein sequence ID" value="BCS80491.1"/>
    <property type="molecule type" value="Genomic_DNA"/>
</dbReference>
<accession>A0ABM7NK65</accession>
<organism evidence="2 3">
    <name type="scientific">Caldicellulosiruptor diazotrophicus</name>
    <dbReference type="NCBI Taxonomy" id="2806205"/>
    <lineage>
        <taxon>Bacteria</taxon>
        <taxon>Bacillati</taxon>
        <taxon>Bacillota</taxon>
        <taxon>Bacillota incertae sedis</taxon>
        <taxon>Caldicellulosiruptorales</taxon>
        <taxon>Caldicellulosiruptoraceae</taxon>
        <taxon>Caldicellulosiruptor</taxon>
    </lineage>
</organism>
<proteinExistence type="predicted"/>
<evidence type="ECO:0000313" key="3">
    <source>
        <dbReference type="Proteomes" id="UP000663623"/>
    </source>
</evidence>
<name>A0ABM7NK65_9FIRM</name>
<feature type="compositionally biased region" description="Basic and acidic residues" evidence="1">
    <location>
        <begin position="59"/>
        <end position="74"/>
    </location>
</feature>
<dbReference type="Proteomes" id="UP000663623">
    <property type="component" value="Chromosome"/>
</dbReference>
<evidence type="ECO:0000256" key="1">
    <source>
        <dbReference type="SAM" id="MobiDB-lite"/>
    </source>
</evidence>
<gene>
    <name evidence="2" type="ORF">CaldiYA01_04510</name>
</gene>
<keyword evidence="3" id="KW-1185">Reference proteome</keyword>
<protein>
    <submittedName>
        <fullName evidence="2">Uncharacterized protein</fullName>
    </submittedName>
</protein>
<evidence type="ECO:0000313" key="2">
    <source>
        <dbReference type="EMBL" id="BCS80491.1"/>
    </source>
</evidence>
<reference evidence="2 3" key="1">
    <citation type="submission" date="2021-02" db="EMBL/GenBank/DDBJ databases">
        <title>Nitrogen-fixing ability and nitrogen fixation related genes of thermophilic fermentative bacteria in the genus Caldicellulosiruptor.</title>
        <authorList>
            <person name="Chen Y."/>
            <person name="Nishihara A."/>
            <person name="Haruta S."/>
        </authorList>
    </citation>
    <scope>NUCLEOTIDE SEQUENCE [LARGE SCALE GENOMIC DNA]</scope>
    <source>
        <strain evidence="2 3">YA01</strain>
    </source>
</reference>
<feature type="region of interest" description="Disordered" evidence="1">
    <location>
        <begin position="59"/>
        <end position="87"/>
    </location>
</feature>